<evidence type="ECO:0000256" key="2">
    <source>
        <dbReference type="ARBA" id="ARBA00022679"/>
    </source>
</evidence>
<dbReference type="PANTHER" id="PTHR31623:SF39">
    <property type="entry name" value="ACYLSUGAR ACYLTRANSFERASE 3-LIKE"/>
    <property type="match status" value="1"/>
</dbReference>
<dbReference type="STRING" id="4097.A0A1S3Y5H1"/>
<dbReference type="GO" id="GO:0016746">
    <property type="term" value="F:acyltransferase activity"/>
    <property type="evidence" value="ECO:0007669"/>
    <property type="project" value="UniProtKB-KW"/>
</dbReference>
<keyword evidence="3" id="KW-0012">Acyltransferase</keyword>
<dbReference type="Gene3D" id="3.30.559.10">
    <property type="entry name" value="Chloramphenicol acetyltransferase-like domain"/>
    <property type="match status" value="2"/>
</dbReference>
<dbReference type="Proteomes" id="UP000790787">
    <property type="component" value="Chromosome 1"/>
</dbReference>
<accession>A0A1S3Y5H1</accession>
<dbReference type="Pfam" id="PF02458">
    <property type="entry name" value="Transferase"/>
    <property type="match status" value="1"/>
</dbReference>
<reference evidence="4" key="1">
    <citation type="journal article" date="2014" name="Nat. Commun.">
        <title>The tobacco genome sequence and its comparison with those of tomato and potato.</title>
        <authorList>
            <person name="Sierro N."/>
            <person name="Battey J.N."/>
            <person name="Ouadi S."/>
            <person name="Bakaher N."/>
            <person name="Bovet L."/>
            <person name="Willig A."/>
            <person name="Goepfert S."/>
            <person name="Peitsch M.C."/>
            <person name="Ivanov N.V."/>
        </authorList>
    </citation>
    <scope>NUCLEOTIDE SEQUENCE [LARGE SCALE GENOMIC DNA]</scope>
</reference>
<name>A0A1S3Y5H1_TOBAC</name>
<dbReference type="InterPro" id="IPR023213">
    <property type="entry name" value="CAT-like_dom_sf"/>
</dbReference>
<dbReference type="RefSeq" id="XP_016447325.1">
    <property type="nucleotide sequence ID" value="XM_016591839.1"/>
</dbReference>
<dbReference type="GeneID" id="107772339"/>
<evidence type="ECO:0000256" key="1">
    <source>
        <dbReference type="ARBA" id="ARBA00009861"/>
    </source>
</evidence>
<protein>
    <submittedName>
        <fullName evidence="5">Acylsugar acyltransferase 3-like</fullName>
    </submittedName>
    <submittedName>
        <fullName evidence="5">Acyltransferase Pun1-like</fullName>
    </submittedName>
</protein>
<evidence type="ECO:0000313" key="5">
    <source>
        <dbReference type="RefSeq" id="XP_016447325.1"/>
    </source>
</evidence>
<keyword evidence="4" id="KW-1185">Reference proteome</keyword>
<sequence>MTGLSTIISKKIVKPLSPTPSTQRWHKLSLLDQGIGNFYMGLVLFYPKHQVDTFQIEPKQLSTLLENSLSKALTYYYPWAGSLRDNATIDCDDTGAKFLDVEVNCPMDKVLYHQDSSIKNIAFPQGVPLRNAADGACLIVSQLSHFECGGIAISVCLSHKVGDARSALFFVRDWAALTRDPNAELVCPPYFVQDSLIPSPSDGPLAFPVIVSKPEERIELEKRFYFSASKIRALKDLVAAESGVENPTTTEVVSALVYKSAAIANLGSSHEQSRLILLSDIRKEISHSVSSTSIGNILTIFSTPIYNNKEDLKVSKLVADIRKSKHELSNRDNFKENDWASAMLHAYKTGEGTYRQINCDVYRCSSASNIPFKDLDFGWGKPIRATMPSSPFSKMFYMMSTHDKGIEVIINLNEQQMSAFENDKDLLEFATPAHVED</sequence>
<dbReference type="OMA" id="YKCAAIA"/>
<dbReference type="KEGG" id="nta:107772339"/>
<comment type="similarity">
    <text evidence="1">Belongs to the plant acyltransferase family.</text>
</comment>
<evidence type="ECO:0000313" key="4">
    <source>
        <dbReference type="Proteomes" id="UP000790787"/>
    </source>
</evidence>
<reference evidence="5" key="2">
    <citation type="submission" date="2025-08" db="UniProtKB">
        <authorList>
            <consortium name="RefSeq"/>
        </authorList>
    </citation>
    <scope>IDENTIFICATION</scope>
    <source>
        <tissue evidence="5">Leaf</tissue>
    </source>
</reference>
<evidence type="ECO:0000256" key="3">
    <source>
        <dbReference type="ARBA" id="ARBA00023315"/>
    </source>
</evidence>
<dbReference type="PANTHER" id="PTHR31623">
    <property type="entry name" value="F21J9.9"/>
    <property type="match status" value="1"/>
</dbReference>
<organism evidence="4 5">
    <name type="scientific">Nicotiana tabacum</name>
    <name type="common">Common tobacco</name>
    <dbReference type="NCBI Taxonomy" id="4097"/>
    <lineage>
        <taxon>Eukaryota</taxon>
        <taxon>Viridiplantae</taxon>
        <taxon>Streptophyta</taxon>
        <taxon>Embryophyta</taxon>
        <taxon>Tracheophyta</taxon>
        <taxon>Spermatophyta</taxon>
        <taxon>Magnoliopsida</taxon>
        <taxon>eudicotyledons</taxon>
        <taxon>Gunneridae</taxon>
        <taxon>Pentapetalae</taxon>
        <taxon>asterids</taxon>
        <taxon>lamiids</taxon>
        <taxon>Solanales</taxon>
        <taxon>Solanaceae</taxon>
        <taxon>Nicotianoideae</taxon>
        <taxon>Nicotianeae</taxon>
        <taxon>Nicotiana</taxon>
    </lineage>
</organism>
<dbReference type="OrthoDB" id="1297855at2759"/>
<proteinExistence type="inferred from homology"/>
<dbReference type="PaxDb" id="4097-A0A1S3Y5H1"/>
<gene>
    <name evidence="5" type="primary">LOC107772339</name>
</gene>
<keyword evidence="2" id="KW-0808">Transferase</keyword>
<dbReference type="AlphaFoldDB" id="A0A1S3Y5H1"/>